<proteinExistence type="predicted"/>
<dbReference type="EMBL" id="NKUJ01000069">
    <property type="protein sequence ID" value="RMJ15188.1"/>
    <property type="molecule type" value="Genomic_DNA"/>
</dbReference>
<dbReference type="STRING" id="2010991.A0A3M2SCA1"/>
<dbReference type="Proteomes" id="UP000277212">
    <property type="component" value="Unassembled WGS sequence"/>
</dbReference>
<feature type="signal peptide" evidence="1">
    <location>
        <begin position="1"/>
        <end position="17"/>
    </location>
</feature>
<evidence type="ECO:0000313" key="2">
    <source>
        <dbReference type="EMBL" id="RMJ15188.1"/>
    </source>
</evidence>
<protein>
    <recommendedName>
        <fullName evidence="4">Extracellular membrane protein CFEM domain-containing protein</fullName>
    </recommendedName>
</protein>
<keyword evidence="1" id="KW-0732">Signal</keyword>
<evidence type="ECO:0000256" key="1">
    <source>
        <dbReference type="SAM" id="SignalP"/>
    </source>
</evidence>
<comment type="caution">
    <text evidence="2">The sequence shown here is derived from an EMBL/GenBank/DDBJ whole genome shotgun (WGS) entry which is preliminary data.</text>
</comment>
<reference evidence="2 3" key="1">
    <citation type="submission" date="2017-06" db="EMBL/GenBank/DDBJ databases">
        <title>Comparative genomic analysis of Ambrosia Fusariam Clade fungi.</title>
        <authorList>
            <person name="Stajich J.E."/>
            <person name="Carrillo J."/>
            <person name="Kijimoto T."/>
            <person name="Eskalen A."/>
            <person name="O'Donnell K."/>
            <person name="Kasson M."/>
        </authorList>
    </citation>
    <scope>NUCLEOTIDE SEQUENCE [LARGE SCALE GENOMIC DNA]</scope>
    <source>
        <strain evidence="2">UCR3666</strain>
    </source>
</reference>
<dbReference type="AlphaFoldDB" id="A0A3M2SCA1"/>
<sequence>MKFTSIFYLVLPALALARPSGPCAAATPTPNVDLPACEEVAGSYARYCGRCEHLCADSRQDAKTYEMCINSVFFMANSWDSECWQHGGSDCGPRSIDKVCGPEK</sequence>
<keyword evidence="3" id="KW-1185">Reference proteome</keyword>
<feature type="chain" id="PRO_5018034484" description="Extracellular membrane protein CFEM domain-containing protein" evidence="1">
    <location>
        <begin position="18"/>
        <end position="104"/>
    </location>
</feature>
<evidence type="ECO:0000313" key="3">
    <source>
        <dbReference type="Proteomes" id="UP000277212"/>
    </source>
</evidence>
<evidence type="ECO:0008006" key="4">
    <source>
        <dbReference type="Google" id="ProtNLM"/>
    </source>
</evidence>
<name>A0A3M2SCA1_9HYPO</name>
<gene>
    <name evidence="2" type="ORF">CDV36_005136</name>
</gene>
<organism evidence="2 3">
    <name type="scientific">Fusarium kuroshium</name>
    <dbReference type="NCBI Taxonomy" id="2010991"/>
    <lineage>
        <taxon>Eukaryota</taxon>
        <taxon>Fungi</taxon>
        <taxon>Dikarya</taxon>
        <taxon>Ascomycota</taxon>
        <taxon>Pezizomycotina</taxon>
        <taxon>Sordariomycetes</taxon>
        <taxon>Hypocreomycetidae</taxon>
        <taxon>Hypocreales</taxon>
        <taxon>Nectriaceae</taxon>
        <taxon>Fusarium</taxon>
        <taxon>Fusarium solani species complex</taxon>
    </lineage>
</organism>
<dbReference type="OrthoDB" id="2281372at2759"/>
<accession>A0A3M2SCA1</accession>